<evidence type="ECO:0000256" key="1">
    <source>
        <dbReference type="SAM" id="Phobius"/>
    </source>
</evidence>
<sequence>MSLQGFRSQTHIYPTKYIYIFRVIITVLSLFSSSQRFFFSSAFLYHPLLLLLLLISSSSSLSLSPTLAVFYSLSFHSFLLLTLHDYFFSFSFYYYSFSSFSPFRFFLHSFILVAHLVHGVIRFQFFFLFLVFSFSYLVFCFFFSSTSLAHSKNKHETTSDKGVVLSTPSTSAHHYTSLPTITSKDSETRHDLLGSKDGGLGVKRSHHYFFFSSLRSHKLTRSVNGHLFPLNILGRHDIARAPYRDHSWASYTNQQQFESPSLGQDSPSFSHTYLIFPPSRFSTFTFFCRFCSFFVTVSHSLSLLYSRIILFLSFTFLFRDLILLSPTCPLFYIHYSLSLSLSLSLSIYLSIYLSF</sequence>
<dbReference type="AlphaFoldDB" id="A0A812BEH0"/>
<feature type="transmembrane region" description="Helical" evidence="1">
    <location>
        <begin position="12"/>
        <end position="31"/>
    </location>
</feature>
<organism evidence="2 3">
    <name type="scientific">Acanthosepion pharaonis</name>
    <name type="common">Pharaoh cuttlefish</name>
    <name type="synonym">Sepia pharaonis</name>
    <dbReference type="NCBI Taxonomy" id="158019"/>
    <lineage>
        <taxon>Eukaryota</taxon>
        <taxon>Metazoa</taxon>
        <taxon>Spiralia</taxon>
        <taxon>Lophotrochozoa</taxon>
        <taxon>Mollusca</taxon>
        <taxon>Cephalopoda</taxon>
        <taxon>Coleoidea</taxon>
        <taxon>Decapodiformes</taxon>
        <taxon>Sepiida</taxon>
        <taxon>Sepiina</taxon>
        <taxon>Sepiidae</taxon>
        <taxon>Acanthosepion</taxon>
    </lineage>
</organism>
<accession>A0A812BEH0</accession>
<keyword evidence="1" id="KW-0472">Membrane</keyword>
<keyword evidence="3" id="KW-1185">Reference proteome</keyword>
<evidence type="ECO:0000313" key="3">
    <source>
        <dbReference type="Proteomes" id="UP000597762"/>
    </source>
</evidence>
<reference evidence="2" key="1">
    <citation type="submission" date="2021-01" db="EMBL/GenBank/DDBJ databases">
        <authorList>
            <person name="Li R."/>
            <person name="Bekaert M."/>
        </authorList>
    </citation>
    <scope>NUCLEOTIDE SEQUENCE</scope>
    <source>
        <strain evidence="2">Farmed</strain>
    </source>
</reference>
<keyword evidence="1" id="KW-1133">Transmembrane helix</keyword>
<feature type="transmembrane region" description="Helical" evidence="1">
    <location>
        <begin position="330"/>
        <end position="353"/>
    </location>
</feature>
<dbReference type="EMBL" id="CAHIKZ030000500">
    <property type="protein sequence ID" value="CAE1177365.1"/>
    <property type="molecule type" value="Genomic_DNA"/>
</dbReference>
<dbReference type="Proteomes" id="UP000597762">
    <property type="component" value="Unassembled WGS sequence"/>
</dbReference>
<gene>
    <name evidence="2" type="ORF">SPHA_14598</name>
</gene>
<keyword evidence="1" id="KW-0812">Transmembrane</keyword>
<feature type="transmembrane region" description="Helical" evidence="1">
    <location>
        <begin position="293"/>
        <end position="318"/>
    </location>
</feature>
<protein>
    <submittedName>
        <fullName evidence="2">Uncharacterized protein</fullName>
    </submittedName>
</protein>
<evidence type="ECO:0000313" key="2">
    <source>
        <dbReference type="EMBL" id="CAE1177365.1"/>
    </source>
</evidence>
<proteinExistence type="predicted"/>
<name>A0A812BEH0_ACAPH</name>
<comment type="caution">
    <text evidence="2">The sequence shown here is derived from an EMBL/GenBank/DDBJ whole genome shotgun (WGS) entry which is preliminary data.</text>
</comment>
<feature type="transmembrane region" description="Helical" evidence="1">
    <location>
        <begin position="125"/>
        <end position="144"/>
    </location>
</feature>